<dbReference type="AlphaFoldDB" id="A0A9P8L207"/>
<dbReference type="GO" id="GO:0005506">
    <property type="term" value="F:iron ion binding"/>
    <property type="evidence" value="ECO:0007669"/>
    <property type="project" value="InterPro"/>
</dbReference>
<name>A0A9P8L207_9PEZI</name>
<protein>
    <recommendedName>
        <fullName evidence="10">Cytochrome P450</fullName>
    </recommendedName>
</protein>
<dbReference type="GO" id="GO:0016705">
    <property type="term" value="F:oxidoreductase activity, acting on paired donors, with incorporation or reduction of molecular oxygen"/>
    <property type="evidence" value="ECO:0007669"/>
    <property type="project" value="InterPro"/>
</dbReference>
<dbReference type="InterPro" id="IPR036396">
    <property type="entry name" value="Cyt_P450_sf"/>
</dbReference>
<evidence type="ECO:0000256" key="4">
    <source>
        <dbReference type="ARBA" id="ARBA00023002"/>
    </source>
</evidence>
<dbReference type="Proteomes" id="UP000698800">
    <property type="component" value="Unassembled WGS sequence"/>
</dbReference>
<dbReference type="GO" id="GO:0004497">
    <property type="term" value="F:monooxygenase activity"/>
    <property type="evidence" value="ECO:0007669"/>
    <property type="project" value="UniProtKB-KW"/>
</dbReference>
<keyword evidence="2 7" id="KW-0349">Heme</keyword>
<evidence type="ECO:0000256" key="1">
    <source>
        <dbReference type="ARBA" id="ARBA00010617"/>
    </source>
</evidence>
<dbReference type="InterPro" id="IPR001128">
    <property type="entry name" value="Cyt_P450"/>
</dbReference>
<comment type="similarity">
    <text evidence="1">Belongs to the cytochrome P450 family.</text>
</comment>
<proteinExistence type="inferred from homology"/>
<comment type="cofactor">
    <cofactor evidence="7">
        <name>heme</name>
        <dbReference type="ChEBI" id="CHEBI:30413"/>
    </cofactor>
</comment>
<reference evidence="8" key="1">
    <citation type="submission" date="2021-03" db="EMBL/GenBank/DDBJ databases">
        <title>Comparative genomics and phylogenomic investigation of the class Geoglossomycetes provide insights into ecological specialization and systematics.</title>
        <authorList>
            <person name="Melie T."/>
            <person name="Pirro S."/>
            <person name="Miller A.N."/>
            <person name="Quandt A."/>
        </authorList>
    </citation>
    <scope>NUCLEOTIDE SEQUENCE</scope>
    <source>
        <strain evidence="8">GBOQ0MN5Z8</strain>
    </source>
</reference>
<keyword evidence="5 7" id="KW-0408">Iron</keyword>
<evidence type="ECO:0000256" key="5">
    <source>
        <dbReference type="ARBA" id="ARBA00023004"/>
    </source>
</evidence>
<keyword evidence="3 7" id="KW-0479">Metal-binding</keyword>
<evidence type="ECO:0000313" key="8">
    <source>
        <dbReference type="EMBL" id="KAH0538531.1"/>
    </source>
</evidence>
<feature type="binding site" description="axial binding residue" evidence="7">
    <location>
        <position position="433"/>
    </location>
    <ligand>
        <name>heme</name>
        <dbReference type="ChEBI" id="CHEBI:30413"/>
    </ligand>
    <ligandPart>
        <name>Fe</name>
        <dbReference type="ChEBI" id="CHEBI:18248"/>
    </ligandPart>
</feature>
<dbReference type="PANTHER" id="PTHR24291:SF50">
    <property type="entry name" value="BIFUNCTIONAL ALBAFLAVENONE MONOOXYGENASE_TERPENE SYNTHASE"/>
    <property type="match status" value="1"/>
</dbReference>
<dbReference type="PRINTS" id="PR00385">
    <property type="entry name" value="P450"/>
</dbReference>
<dbReference type="PANTHER" id="PTHR24291">
    <property type="entry name" value="CYTOCHROME P450 FAMILY 4"/>
    <property type="match status" value="1"/>
</dbReference>
<dbReference type="GO" id="GO:0020037">
    <property type="term" value="F:heme binding"/>
    <property type="evidence" value="ECO:0007669"/>
    <property type="project" value="InterPro"/>
</dbReference>
<evidence type="ECO:0008006" key="10">
    <source>
        <dbReference type="Google" id="ProtNLM"/>
    </source>
</evidence>
<dbReference type="SUPFAM" id="SSF48264">
    <property type="entry name" value="Cytochrome P450"/>
    <property type="match status" value="1"/>
</dbReference>
<comment type="caution">
    <text evidence="8">The sequence shown here is derived from an EMBL/GenBank/DDBJ whole genome shotgun (WGS) entry which is preliminary data.</text>
</comment>
<evidence type="ECO:0000256" key="6">
    <source>
        <dbReference type="ARBA" id="ARBA00023033"/>
    </source>
</evidence>
<dbReference type="CDD" id="cd11051">
    <property type="entry name" value="CYP59-like"/>
    <property type="match status" value="1"/>
</dbReference>
<evidence type="ECO:0000313" key="9">
    <source>
        <dbReference type="Proteomes" id="UP000698800"/>
    </source>
</evidence>
<dbReference type="PRINTS" id="PR00463">
    <property type="entry name" value="EP450I"/>
</dbReference>
<organism evidence="8 9">
    <name type="scientific">Glutinoglossum americanum</name>
    <dbReference type="NCBI Taxonomy" id="1670608"/>
    <lineage>
        <taxon>Eukaryota</taxon>
        <taxon>Fungi</taxon>
        <taxon>Dikarya</taxon>
        <taxon>Ascomycota</taxon>
        <taxon>Pezizomycotina</taxon>
        <taxon>Geoglossomycetes</taxon>
        <taxon>Geoglossales</taxon>
        <taxon>Geoglossaceae</taxon>
        <taxon>Glutinoglossum</taxon>
    </lineage>
</organism>
<dbReference type="InterPro" id="IPR002401">
    <property type="entry name" value="Cyt_P450_E_grp-I"/>
</dbReference>
<sequence>MRNQPQPPFNFLLGHILSVAKVAQTIPFDVHPHILVSHIHRFYNLGPFFVFDTWPISRDKVLVIADPDLAVQVAQTRSLDKHPALTDSIRHIVGAQSLILTSGDEWKRMRNIFNPGFSSSHLMNVLAGVIVDEGIIFCGKLSRVTETGELVRLEEIATELTVDVIGRVVLDMEFHAQTAENELVSLFRESVRLTKTFSSLNPFTNLNPIRPIRAWWCAKKMDRYLEKVLVKRFASLEDDAPTRKKNRKHIIDLALEEHIKENNGEPVDIRAADDSFKRMAIDNIKTFIFAGHDTTSSTICYIFYLLSQHPDCMAEVRREHDEVFGVEVDMAAERIKQSPHLLNKLPYSTAVIKEVLRLYPAASTIRRGDANTPITVDGITYPTESFLVWIVNHTISRRADIYPNPDDFQPERFLSDDIPKDAWRPFEKGPRNCIGQELAMLEMRIIIVLAARKFDIVGAYDERGRLVGRGKAPDTVYGDRAYQMLIATAKPRDGMPVFVKRAK</sequence>
<dbReference type="EMBL" id="JAGHQL010000105">
    <property type="protein sequence ID" value="KAH0538531.1"/>
    <property type="molecule type" value="Genomic_DNA"/>
</dbReference>
<keyword evidence="9" id="KW-1185">Reference proteome</keyword>
<dbReference type="OrthoDB" id="10029320at2759"/>
<evidence type="ECO:0000256" key="7">
    <source>
        <dbReference type="PIRSR" id="PIRSR602401-1"/>
    </source>
</evidence>
<accession>A0A9P8L207</accession>
<evidence type="ECO:0000256" key="2">
    <source>
        <dbReference type="ARBA" id="ARBA00022617"/>
    </source>
</evidence>
<gene>
    <name evidence="8" type="ORF">FGG08_004864</name>
</gene>
<dbReference type="Pfam" id="PF00067">
    <property type="entry name" value="p450"/>
    <property type="match status" value="1"/>
</dbReference>
<keyword evidence="6" id="KW-0503">Monooxygenase</keyword>
<evidence type="ECO:0000256" key="3">
    <source>
        <dbReference type="ARBA" id="ARBA00022723"/>
    </source>
</evidence>
<keyword evidence="4" id="KW-0560">Oxidoreductase</keyword>
<dbReference type="Gene3D" id="1.10.630.10">
    <property type="entry name" value="Cytochrome P450"/>
    <property type="match status" value="1"/>
</dbReference>
<dbReference type="InterPro" id="IPR050196">
    <property type="entry name" value="Cytochrome_P450_Monoox"/>
</dbReference>